<reference evidence="1" key="1">
    <citation type="journal article" date="2022" name="bioRxiv">
        <title>Sequencing and chromosome-scale assembly of the giantPleurodeles waltlgenome.</title>
        <authorList>
            <person name="Brown T."/>
            <person name="Elewa A."/>
            <person name="Iarovenko S."/>
            <person name="Subramanian E."/>
            <person name="Araus A.J."/>
            <person name="Petzold A."/>
            <person name="Susuki M."/>
            <person name="Suzuki K.-i.T."/>
            <person name="Hayashi T."/>
            <person name="Toyoda A."/>
            <person name="Oliveira C."/>
            <person name="Osipova E."/>
            <person name="Leigh N.D."/>
            <person name="Simon A."/>
            <person name="Yun M.H."/>
        </authorList>
    </citation>
    <scope>NUCLEOTIDE SEQUENCE</scope>
    <source>
        <strain evidence="1">20211129_DDA</strain>
        <tissue evidence="1">Liver</tissue>
    </source>
</reference>
<evidence type="ECO:0000313" key="1">
    <source>
        <dbReference type="EMBL" id="KAJ1104712.1"/>
    </source>
</evidence>
<comment type="caution">
    <text evidence="1">The sequence shown here is derived from an EMBL/GenBank/DDBJ whole genome shotgun (WGS) entry which is preliminary data.</text>
</comment>
<evidence type="ECO:0000313" key="2">
    <source>
        <dbReference type="Proteomes" id="UP001066276"/>
    </source>
</evidence>
<keyword evidence="2" id="KW-1185">Reference proteome</keyword>
<dbReference type="AlphaFoldDB" id="A0AAV7MMF3"/>
<name>A0AAV7MMF3_PLEWA</name>
<dbReference type="Proteomes" id="UP001066276">
    <property type="component" value="Chromosome 9"/>
</dbReference>
<protein>
    <submittedName>
        <fullName evidence="1">Uncharacterized protein</fullName>
    </submittedName>
</protein>
<proteinExistence type="predicted"/>
<sequence length="88" mass="9886">MEYRLAAGGARGALKGRSRGLVGDLNPVCPLLVEWGLFFSPETVDRFPQNKRERNNRKGSVDGRYLNSAATTRKKCFVTVVRRDQPPH</sequence>
<gene>
    <name evidence="1" type="ORF">NDU88_002121</name>
</gene>
<accession>A0AAV7MMF3</accession>
<organism evidence="1 2">
    <name type="scientific">Pleurodeles waltl</name>
    <name type="common">Iberian ribbed newt</name>
    <dbReference type="NCBI Taxonomy" id="8319"/>
    <lineage>
        <taxon>Eukaryota</taxon>
        <taxon>Metazoa</taxon>
        <taxon>Chordata</taxon>
        <taxon>Craniata</taxon>
        <taxon>Vertebrata</taxon>
        <taxon>Euteleostomi</taxon>
        <taxon>Amphibia</taxon>
        <taxon>Batrachia</taxon>
        <taxon>Caudata</taxon>
        <taxon>Salamandroidea</taxon>
        <taxon>Salamandridae</taxon>
        <taxon>Pleurodelinae</taxon>
        <taxon>Pleurodeles</taxon>
    </lineage>
</organism>
<dbReference type="EMBL" id="JANPWB010000013">
    <property type="protein sequence ID" value="KAJ1104712.1"/>
    <property type="molecule type" value="Genomic_DNA"/>
</dbReference>